<dbReference type="RefSeq" id="WP_085820737.1">
    <property type="nucleotide sequence ID" value="NZ_FWFP01000001.1"/>
</dbReference>
<protein>
    <submittedName>
        <fullName evidence="2">Uncharacterized protein</fullName>
    </submittedName>
</protein>
<accession>A0A1X6Y5L9</accession>
<gene>
    <name evidence="2" type="ORF">RUM8411_00160</name>
</gene>
<reference evidence="3" key="1">
    <citation type="submission" date="2017-03" db="EMBL/GenBank/DDBJ databases">
        <authorList>
            <person name="Rodrigo-Torres L."/>
            <person name="Arahal R.D."/>
            <person name="Lucena T."/>
        </authorList>
    </citation>
    <scope>NUCLEOTIDE SEQUENCE [LARGE SCALE GENOMIC DNA]</scope>
    <source>
        <strain evidence="3">CECT 8411</strain>
    </source>
</reference>
<keyword evidence="1" id="KW-1133">Transmembrane helix</keyword>
<keyword evidence="3" id="KW-1185">Reference proteome</keyword>
<feature type="transmembrane region" description="Helical" evidence="1">
    <location>
        <begin position="41"/>
        <end position="64"/>
    </location>
</feature>
<dbReference type="AlphaFoldDB" id="A0A1X6Y5L9"/>
<name>A0A1X6Y5L9_9RHOB</name>
<feature type="transmembrane region" description="Helical" evidence="1">
    <location>
        <begin position="6"/>
        <end position="29"/>
    </location>
</feature>
<dbReference type="OrthoDB" id="9856080at2"/>
<dbReference type="EMBL" id="FWFP01000001">
    <property type="protein sequence ID" value="SLN11428.1"/>
    <property type="molecule type" value="Genomic_DNA"/>
</dbReference>
<keyword evidence="1" id="KW-0472">Membrane</keyword>
<organism evidence="2 3">
    <name type="scientific">Ruegeria meonggei</name>
    <dbReference type="NCBI Taxonomy" id="1446476"/>
    <lineage>
        <taxon>Bacteria</taxon>
        <taxon>Pseudomonadati</taxon>
        <taxon>Pseudomonadota</taxon>
        <taxon>Alphaproteobacteria</taxon>
        <taxon>Rhodobacterales</taxon>
        <taxon>Roseobacteraceae</taxon>
        <taxon>Ruegeria</taxon>
    </lineage>
</organism>
<evidence type="ECO:0000313" key="3">
    <source>
        <dbReference type="Proteomes" id="UP000193778"/>
    </source>
</evidence>
<dbReference type="Proteomes" id="UP000193778">
    <property type="component" value="Unassembled WGS sequence"/>
</dbReference>
<feature type="transmembrane region" description="Helical" evidence="1">
    <location>
        <begin position="104"/>
        <end position="123"/>
    </location>
</feature>
<evidence type="ECO:0000256" key="1">
    <source>
        <dbReference type="SAM" id="Phobius"/>
    </source>
</evidence>
<keyword evidence="1" id="KW-0812">Transmembrane</keyword>
<proteinExistence type="predicted"/>
<evidence type="ECO:0000313" key="2">
    <source>
        <dbReference type="EMBL" id="SLN11428.1"/>
    </source>
</evidence>
<sequence>MDSIALILHLLPFTYFVSVVATWFIIHLFGEKSGVPRFLKAEVIFLPVLLAALKGVFPAVLLSLFLLEALSLEGPIVNWATEAGYVVSGFILHRKLHSEVSNKVAAECTVSAIALIYIIGWAVSFDKMIA</sequence>